<keyword evidence="2" id="KW-0472">Membrane</keyword>
<dbReference type="EMBL" id="CP060780">
    <property type="protein sequence ID" value="QNP43579.1"/>
    <property type="molecule type" value="Genomic_DNA"/>
</dbReference>
<keyword evidence="2" id="KW-0812">Transmembrane</keyword>
<proteinExistence type="predicted"/>
<evidence type="ECO:0000313" key="4">
    <source>
        <dbReference type="Proteomes" id="UP000516134"/>
    </source>
</evidence>
<evidence type="ECO:0000256" key="1">
    <source>
        <dbReference type="SAM" id="MobiDB-lite"/>
    </source>
</evidence>
<reference evidence="3 4" key="1">
    <citation type="submission" date="2020-08" db="EMBL/GenBank/DDBJ databases">
        <title>Genome sequence of Sphingomonas daechungensis KACC 18115T.</title>
        <authorList>
            <person name="Hyun D.-W."/>
            <person name="Bae J.-W."/>
        </authorList>
    </citation>
    <scope>NUCLEOTIDE SEQUENCE [LARGE SCALE GENOMIC DNA]</scope>
    <source>
        <strain evidence="3 4">KACC 18115</strain>
    </source>
</reference>
<sequence>MTDEPQPEAGGERPKFFNNVTGWIGGLTAVVLALAGLKAAAGQLDLFGPAEPAQAEQAAAATQETQATDEPQAVAETPAADALPSKYTGTWKGQDVTLEWRNGIWVEVTAEGTEDEIVTKYEQLARTDLMTNGIDRNRNLYVRWPSGGTLEESEDGITWTRSYEVTPA</sequence>
<accession>A0ABX6T158</accession>
<dbReference type="Proteomes" id="UP000516134">
    <property type="component" value="Chromosome"/>
</dbReference>
<feature type="region of interest" description="Disordered" evidence="1">
    <location>
        <begin position="55"/>
        <end position="74"/>
    </location>
</feature>
<organism evidence="3 4">
    <name type="scientific">Sphingomonas daechungensis</name>
    <dbReference type="NCBI Taxonomy" id="1176646"/>
    <lineage>
        <taxon>Bacteria</taxon>
        <taxon>Pseudomonadati</taxon>
        <taxon>Pseudomonadota</taxon>
        <taxon>Alphaproteobacteria</taxon>
        <taxon>Sphingomonadales</taxon>
        <taxon>Sphingomonadaceae</taxon>
        <taxon>Sphingomonas</taxon>
    </lineage>
</organism>
<evidence type="ECO:0000313" key="3">
    <source>
        <dbReference type="EMBL" id="QNP43579.1"/>
    </source>
</evidence>
<evidence type="ECO:0008006" key="5">
    <source>
        <dbReference type="Google" id="ProtNLM"/>
    </source>
</evidence>
<evidence type="ECO:0000256" key="2">
    <source>
        <dbReference type="SAM" id="Phobius"/>
    </source>
</evidence>
<feature type="compositionally biased region" description="Low complexity" evidence="1">
    <location>
        <begin position="55"/>
        <end position="73"/>
    </location>
</feature>
<dbReference type="RefSeq" id="WP_187715009.1">
    <property type="nucleotide sequence ID" value="NZ_BAABJC010000001.1"/>
</dbReference>
<keyword evidence="2" id="KW-1133">Transmembrane helix</keyword>
<gene>
    <name evidence="3" type="ORF">H9L15_02210</name>
</gene>
<feature type="transmembrane region" description="Helical" evidence="2">
    <location>
        <begin position="20"/>
        <end position="37"/>
    </location>
</feature>
<protein>
    <recommendedName>
        <fullName evidence="5">Secreted protein</fullName>
    </recommendedName>
</protein>
<keyword evidence="4" id="KW-1185">Reference proteome</keyword>
<name>A0ABX6T158_9SPHN</name>